<dbReference type="InterPro" id="IPR001242">
    <property type="entry name" value="Condensation_dom"/>
</dbReference>
<organism evidence="3 4">
    <name type="scientific">Candidatus Thiomargarita nelsonii</name>
    <dbReference type="NCBI Taxonomy" id="1003181"/>
    <lineage>
        <taxon>Bacteria</taxon>
        <taxon>Pseudomonadati</taxon>
        <taxon>Pseudomonadota</taxon>
        <taxon>Gammaproteobacteria</taxon>
        <taxon>Thiotrichales</taxon>
        <taxon>Thiotrichaceae</taxon>
        <taxon>Thiomargarita</taxon>
    </lineage>
</organism>
<dbReference type="PANTHER" id="PTHR45398:SF1">
    <property type="entry name" value="ENZYME, PUTATIVE (JCVI)-RELATED"/>
    <property type="match status" value="1"/>
</dbReference>
<name>A0A176RU36_9GAMM</name>
<dbReference type="PANTHER" id="PTHR45398">
    <property type="match status" value="1"/>
</dbReference>
<protein>
    <submittedName>
        <fullName evidence="3">Amino acid adenylation domain protein</fullName>
    </submittedName>
</protein>
<evidence type="ECO:0000256" key="1">
    <source>
        <dbReference type="SAM" id="MobiDB-lite"/>
    </source>
</evidence>
<gene>
    <name evidence="3" type="ORF">THIOM_005131</name>
</gene>
<proteinExistence type="predicted"/>
<evidence type="ECO:0000313" key="4">
    <source>
        <dbReference type="Proteomes" id="UP000076962"/>
    </source>
</evidence>
<accession>A0A176RU36</accession>
<feature type="domain" description="Condensation" evidence="2">
    <location>
        <begin position="2"/>
        <end position="155"/>
    </location>
</feature>
<feature type="region of interest" description="Disordered" evidence="1">
    <location>
        <begin position="1"/>
        <end position="20"/>
    </location>
</feature>
<dbReference type="Proteomes" id="UP000076962">
    <property type="component" value="Unassembled WGS sequence"/>
</dbReference>
<evidence type="ECO:0000259" key="2">
    <source>
        <dbReference type="Pfam" id="PF00668"/>
    </source>
</evidence>
<comment type="caution">
    <text evidence="3">The sequence shown here is derived from an EMBL/GenBank/DDBJ whole genome shotgun (WGS) entry which is preliminary data.</text>
</comment>
<sequence>MPTLELPTVRPRPSRQSHRGDREIFQVEARVSNQLRHLSQREGATLFMTLLAAFKILLYHYTLQADVVVGTPIASRKPAELEPLIGLFVNTLVLRTDISGNPSFRERLGRVKNVALMAYTRQDMPFAKLVEEFQRHHETRRHPLFQVFFQLQNTPA</sequence>
<dbReference type="SUPFAM" id="SSF52777">
    <property type="entry name" value="CoA-dependent acyltransferases"/>
    <property type="match status" value="1"/>
</dbReference>
<dbReference type="GO" id="GO:0003824">
    <property type="term" value="F:catalytic activity"/>
    <property type="evidence" value="ECO:0007669"/>
    <property type="project" value="InterPro"/>
</dbReference>
<evidence type="ECO:0000313" key="3">
    <source>
        <dbReference type="EMBL" id="OAD19248.1"/>
    </source>
</evidence>
<dbReference type="EMBL" id="LUTY01002882">
    <property type="protein sequence ID" value="OAD19248.1"/>
    <property type="molecule type" value="Genomic_DNA"/>
</dbReference>
<reference evidence="3 4" key="1">
    <citation type="submission" date="2016-05" db="EMBL/GenBank/DDBJ databases">
        <title>Single-cell genome of chain-forming Candidatus Thiomargarita nelsonii and comparison to other large sulfur-oxidizing bacteria.</title>
        <authorList>
            <person name="Winkel M."/>
            <person name="Salman V."/>
            <person name="Woyke T."/>
            <person name="Schulz-Vogt H."/>
            <person name="Richter M."/>
            <person name="Flood B."/>
            <person name="Bailey J."/>
            <person name="Amann R."/>
            <person name="Mussmann M."/>
        </authorList>
    </citation>
    <scope>NUCLEOTIDE SEQUENCE [LARGE SCALE GENOMIC DNA]</scope>
    <source>
        <strain evidence="3 4">THI036</strain>
    </source>
</reference>
<dbReference type="Gene3D" id="3.30.559.30">
    <property type="entry name" value="Nonribosomal peptide synthetase, condensation domain"/>
    <property type="match status" value="1"/>
</dbReference>
<dbReference type="PATRIC" id="fig|1003181.4.peg.6796"/>
<dbReference type="Pfam" id="PF00668">
    <property type="entry name" value="Condensation"/>
    <property type="match status" value="1"/>
</dbReference>
<keyword evidence="4" id="KW-1185">Reference proteome</keyword>
<dbReference type="AlphaFoldDB" id="A0A176RU36"/>